<gene>
    <name evidence="1" type="ORF">CRV2_00002846</name>
</gene>
<sequence>MGQGPLTVDARKAMLCNGRVDCCPPVLVFMTGRRPLLDWEANVHISSARACGALAGTLLTSRGDQQTPSRVLSFTWLARYQEVDVSMTTGLHSVRSVME</sequence>
<accession>A0ACA9TKT5</accession>
<protein>
    <submittedName>
        <fullName evidence="1">Uncharacterized protein</fullName>
    </submittedName>
</protein>
<reference evidence="1" key="2">
    <citation type="submission" date="2021-10" db="EMBL/GenBank/DDBJ databases">
        <authorList>
            <person name="Piombo E."/>
        </authorList>
    </citation>
    <scope>NUCLEOTIDE SEQUENCE</scope>
</reference>
<evidence type="ECO:0000313" key="2">
    <source>
        <dbReference type="Proteomes" id="UP000836387"/>
    </source>
</evidence>
<organism evidence="1 2">
    <name type="scientific">Clonostachys rosea f. rosea IK726</name>
    <dbReference type="NCBI Taxonomy" id="1349383"/>
    <lineage>
        <taxon>Eukaryota</taxon>
        <taxon>Fungi</taxon>
        <taxon>Dikarya</taxon>
        <taxon>Ascomycota</taxon>
        <taxon>Pezizomycotina</taxon>
        <taxon>Sordariomycetes</taxon>
        <taxon>Hypocreomycetidae</taxon>
        <taxon>Hypocreales</taxon>
        <taxon>Bionectriaceae</taxon>
        <taxon>Clonostachys</taxon>
    </lineage>
</organism>
<dbReference type="EMBL" id="CADEHS020000005">
    <property type="protein sequence ID" value="CAG9941417.1"/>
    <property type="molecule type" value="Genomic_DNA"/>
</dbReference>
<dbReference type="Proteomes" id="UP000836387">
    <property type="component" value="Unassembled WGS sequence"/>
</dbReference>
<reference evidence="1" key="1">
    <citation type="submission" date="2020-04" db="EMBL/GenBank/DDBJ databases">
        <authorList>
            <person name="Broberg M."/>
        </authorList>
    </citation>
    <scope>NUCLEOTIDE SEQUENCE</scope>
</reference>
<evidence type="ECO:0000313" key="1">
    <source>
        <dbReference type="EMBL" id="CAG9941417.1"/>
    </source>
</evidence>
<proteinExistence type="predicted"/>
<comment type="caution">
    <text evidence="1">The sequence shown here is derived from an EMBL/GenBank/DDBJ whole genome shotgun (WGS) entry which is preliminary data.</text>
</comment>
<keyword evidence="2" id="KW-1185">Reference proteome</keyword>
<name>A0ACA9TKT5_BIOOC</name>